<feature type="transmembrane region" description="Helical" evidence="5">
    <location>
        <begin position="44"/>
        <end position="67"/>
    </location>
</feature>
<dbReference type="SMART" id="SM00479">
    <property type="entry name" value="EXOIII"/>
    <property type="match status" value="1"/>
</dbReference>
<dbReference type="InterPro" id="IPR036397">
    <property type="entry name" value="RNaseH_sf"/>
</dbReference>
<dbReference type="PANTHER" id="PTHR30231">
    <property type="entry name" value="DNA POLYMERASE III SUBUNIT EPSILON"/>
    <property type="match status" value="1"/>
</dbReference>
<dbReference type="InterPro" id="IPR012337">
    <property type="entry name" value="RNaseH-like_sf"/>
</dbReference>
<dbReference type="SUPFAM" id="SSF53098">
    <property type="entry name" value="Ribonuclease H-like"/>
    <property type="match status" value="1"/>
</dbReference>
<dbReference type="Pfam" id="PF00929">
    <property type="entry name" value="RNase_T"/>
    <property type="match status" value="1"/>
</dbReference>
<dbReference type="RefSeq" id="WP_107977044.1">
    <property type="nucleotide sequence ID" value="NZ_BMEZ01000015.1"/>
</dbReference>
<evidence type="ECO:0000256" key="4">
    <source>
        <dbReference type="ARBA" id="ARBA00049244"/>
    </source>
</evidence>
<comment type="function">
    <text evidence="2">DNA polymerase III is a complex, multichain enzyme responsible for most of the replicative synthesis in bacteria. The epsilon subunit contain the editing function and is a proofreading 3'-5' exonuclease.</text>
</comment>
<dbReference type="GO" id="GO:0008408">
    <property type="term" value="F:3'-5' exonuclease activity"/>
    <property type="evidence" value="ECO:0007669"/>
    <property type="project" value="TreeGrafter"/>
</dbReference>
<keyword evidence="5" id="KW-0812">Transmembrane</keyword>
<comment type="catalytic activity">
    <reaction evidence="4">
        <text>DNA(n) + a 2'-deoxyribonucleoside 5'-triphosphate = DNA(n+1) + diphosphate</text>
        <dbReference type="Rhea" id="RHEA:22508"/>
        <dbReference type="Rhea" id="RHEA-COMP:17339"/>
        <dbReference type="Rhea" id="RHEA-COMP:17340"/>
        <dbReference type="ChEBI" id="CHEBI:33019"/>
        <dbReference type="ChEBI" id="CHEBI:61560"/>
        <dbReference type="ChEBI" id="CHEBI:173112"/>
        <dbReference type="EC" id="2.7.7.7"/>
    </reaction>
</comment>
<organism evidence="7 8">
    <name type="scientific">Allosediminivita pacifica</name>
    <dbReference type="NCBI Taxonomy" id="1267769"/>
    <lineage>
        <taxon>Bacteria</taxon>
        <taxon>Pseudomonadati</taxon>
        <taxon>Pseudomonadota</taxon>
        <taxon>Alphaproteobacteria</taxon>
        <taxon>Rhodobacterales</taxon>
        <taxon>Paracoccaceae</taxon>
        <taxon>Allosediminivita</taxon>
    </lineage>
</organism>
<reference evidence="7 8" key="1">
    <citation type="submission" date="2018-04" db="EMBL/GenBank/DDBJ databases">
        <title>Genomic Encyclopedia of Archaeal and Bacterial Type Strains, Phase II (KMG-II): from individual species to whole genera.</title>
        <authorList>
            <person name="Goeker M."/>
        </authorList>
    </citation>
    <scope>NUCLEOTIDE SEQUENCE [LARGE SCALE GENOMIC DNA]</scope>
    <source>
        <strain evidence="7 8">DSM 29329</strain>
    </source>
</reference>
<accession>A0A2T6AT41</accession>
<dbReference type="EC" id="2.7.7.7" evidence="1"/>
<dbReference type="OrthoDB" id="9804290at2"/>
<dbReference type="GO" id="GO:0003677">
    <property type="term" value="F:DNA binding"/>
    <property type="evidence" value="ECO:0007669"/>
    <property type="project" value="InterPro"/>
</dbReference>
<dbReference type="EMBL" id="QBKN01000014">
    <property type="protein sequence ID" value="PTX46973.1"/>
    <property type="molecule type" value="Genomic_DNA"/>
</dbReference>
<proteinExistence type="predicted"/>
<gene>
    <name evidence="7" type="ORF">C8N44_114115</name>
</gene>
<evidence type="ECO:0000259" key="6">
    <source>
        <dbReference type="SMART" id="SM00479"/>
    </source>
</evidence>
<evidence type="ECO:0000256" key="2">
    <source>
        <dbReference type="ARBA" id="ARBA00025483"/>
    </source>
</evidence>
<keyword evidence="5" id="KW-1133">Transmembrane helix</keyword>
<dbReference type="Gene3D" id="3.30.420.10">
    <property type="entry name" value="Ribonuclease H-like superfamily/Ribonuclease H"/>
    <property type="match status" value="1"/>
</dbReference>
<dbReference type="CDD" id="cd06127">
    <property type="entry name" value="DEDDh"/>
    <property type="match status" value="1"/>
</dbReference>
<name>A0A2T6AT41_9RHOB</name>
<feature type="domain" description="Exonuclease" evidence="6">
    <location>
        <begin position="275"/>
        <end position="444"/>
    </location>
</feature>
<dbReference type="NCBIfam" id="TIGR00573">
    <property type="entry name" value="dnaq"/>
    <property type="match status" value="1"/>
</dbReference>
<dbReference type="GO" id="GO:0005829">
    <property type="term" value="C:cytosol"/>
    <property type="evidence" value="ECO:0007669"/>
    <property type="project" value="TreeGrafter"/>
</dbReference>
<dbReference type="Proteomes" id="UP000244069">
    <property type="component" value="Unassembled WGS sequence"/>
</dbReference>
<dbReference type="AlphaFoldDB" id="A0A2T6AT41"/>
<keyword evidence="8" id="KW-1185">Reference proteome</keyword>
<evidence type="ECO:0000313" key="7">
    <source>
        <dbReference type="EMBL" id="PTX46973.1"/>
    </source>
</evidence>
<feature type="transmembrane region" description="Helical" evidence="5">
    <location>
        <begin position="12"/>
        <end position="32"/>
    </location>
</feature>
<dbReference type="GO" id="GO:0045004">
    <property type="term" value="P:DNA replication proofreading"/>
    <property type="evidence" value="ECO:0007669"/>
    <property type="project" value="TreeGrafter"/>
</dbReference>
<dbReference type="PANTHER" id="PTHR30231:SF41">
    <property type="entry name" value="DNA POLYMERASE III SUBUNIT EPSILON"/>
    <property type="match status" value="1"/>
</dbReference>
<protein>
    <recommendedName>
        <fullName evidence="1">DNA-directed DNA polymerase</fullName>
        <ecNumber evidence="1">2.7.7.7</ecNumber>
    </recommendedName>
</protein>
<evidence type="ECO:0000256" key="5">
    <source>
        <dbReference type="SAM" id="Phobius"/>
    </source>
</evidence>
<keyword evidence="5" id="KW-0472">Membrane</keyword>
<dbReference type="GO" id="GO:0003887">
    <property type="term" value="F:DNA-directed DNA polymerase activity"/>
    <property type="evidence" value="ECO:0007669"/>
    <property type="project" value="UniProtKB-EC"/>
</dbReference>
<dbReference type="InterPro" id="IPR013520">
    <property type="entry name" value="Ribonucl_H"/>
</dbReference>
<comment type="subunit">
    <text evidence="3">DNA polymerase III contains a core (composed of alpha, epsilon and theta chains) that associates with a tau subunit. This core dimerizes to form the POLIII' complex. PolIII' associates with the gamma complex (composed of gamma, delta, delta', psi and chi chains) and with the beta chain to form the complete DNA polymerase III complex.</text>
</comment>
<comment type="caution">
    <text evidence="7">The sequence shown here is derived from an EMBL/GenBank/DDBJ whole genome shotgun (WGS) entry which is preliminary data.</text>
</comment>
<evidence type="ECO:0000256" key="1">
    <source>
        <dbReference type="ARBA" id="ARBA00012417"/>
    </source>
</evidence>
<dbReference type="InterPro" id="IPR006054">
    <property type="entry name" value="DnaQ"/>
</dbReference>
<sequence>MQRYSLRFRIFLFFVFQALGSTAVVLIALWFGHHRSDANGATSGFILAATLSAFGLVGLTAGIWLLFDENIARPIEALAARLRVRAHAQVETPVSAEEARYLGDLGPAAQAVSDALNRTAMDSAMQVSRETERLARERERLTALLTEIPVAMILVNASDQIVLYDGQAAEVLAQLGVPRLNAPIGDYFSADCLTEARARLHRSGREVSFTACGRTGAQRFEARMRPMDGGGYMLMIDEEEPTLSPGASRPLVYDFDLLDRGASRASEDLPLRALTYAVFDTETTGLLPHKDEIVQIGALRIVNGRIVPGEVIDQLVNPGRTIPASASKVHRVTDAMVQGAPDIASAGARFHEFAKGSVIVAHNAPFDMAFLRRHAQRMGVEWDNPILDTVLLSAVLFGTNETHTLDALCDRLGVALPAMLRHTALGDAQATAEVFVRMLPLLEAQGLTTFGEVIAETRRHGRLLEDMN</sequence>
<evidence type="ECO:0000256" key="3">
    <source>
        <dbReference type="ARBA" id="ARBA00026073"/>
    </source>
</evidence>
<dbReference type="FunFam" id="3.30.420.10:FF:000045">
    <property type="entry name" value="3'-5' exonuclease DinG"/>
    <property type="match status" value="1"/>
</dbReference>
<evidence type="ECO:0000313" key="8">
    <source>
        <dbReference type="Proteomes" id="UP000244069"/>
    </source>
</evidence>